<dbReference type="InterPro" id="IPR036236">
    <property type="entry name" value="Znf_C2H2_sf"/>
</dbReference>
<dbReference type="FunFam" id="3.30.160.60:FF:001818">
    <property type="entry name" value="GDNF-inducible zinc finger protein 1 isoform X1"/>
    <property type="match status" value="1"/>
</dbReference>
<dbReference type="PROSITE" id="PS50157">
    <property type="entry name" value="ZINC_FINGER_C2H2_2"/>
    <property type="match status" value="20"/>
</dbReference>
<evidence type="ECO:0000256" key="5">
    <source>
        <dbReference type="ARBA" id="ARBA00022833"/>
    </source>
</evidence>
<comment type="subcellular location">
    <subcellularLocation>
        <location evidence="1">Nucleus</location>
    </subcellularLocation>
</comment>
<keyword evidence="2" id="KW-0479">Metal-binding</keyword>
<feature type="domain" description="C2H2-type" evidence="11">
    <location>
        <begin position="329"/>
        <end position="356"/>
    </location>
</feature>
<feature type="domain" description="C2H2-type" evidence="11">
    <location>
        <begin position="1073"/>
        <end position="1095"/>
    </location>
</feature>
<evidence type="ECO:0000259" key="11">
    <source>
        <dbReference type="PROSITE" id="PS50157"/>
    </source>
</evidence>
<evidence type="ECO:0000256" key="3">
    <source>
        <dbReference type="ARBA" id="ARBA00022737"/>
    </source>
</evidence>
<dbReference type="FunFam" id="3.30.160.60:FF:002248">
    <property type="entry name" value="Zinc finger and BTB domain-containing 40"/>
    <property type="match status" value="1"/>
</dbReference>
<feature type="region of interest" description="Disordered" evidence="10">
    <location>
        <begin position="1157"/>
        <end position="1180"/>
    </location>
</feature>
<feature type="domain" description="C2H2-type" evidence="11">
    <location>
        <begin position="799"/>
        <end position="826"/>
    </location>
</feature>
<feature type="domain" description="C2H2-type" evidence="11">
    <location>
        <begin position="632"/>
        <end position="660"/>
    </location>
</feature>
<feature type="domain" description="C2H2-type" evidence="11">
    <location>
        <begin position="743"/>
        <end position="770"/>
    </location>
</feature>
<reference evidence="12" key="1">
    <citation type="submission" date="2022-01" db="UniProtKB">
        <authorList>
            <consortium name="EnsemblMetazoa"/>
        </authorList>
    </citation>
    <scope>IDENTIFICATION</scope>
</reference>
<dbReference type="Proteomes" id="UP000494040">
    <property type="component" value="Unassembled WGS sequence"/>
</dbReference>
<keyword evidence="6" id="KW-0805">Transcription regulation</keyword>
<proteinExistence type="predicted"/>
<dbReference type="FunFam" id="3.30.160.60:FF:000671">
    <property type="entry name" value="Zinc finger protein 26"/>
    <property type="match status" value="1"/>
</dbReference>
<evidence type="ECO:0000256" key="8">
    <source>
        <dbReference type="ARBA" id="ARBA00023242"/>
    </source>
</evidence>
<keyword evidence="4 9" id="KW-0863">Zinc-finger</keyword>
<feature type="domain" description="C2H2-type" evidence="11">
    <location>
        <begin position="714"/>
        <end position="742"/>
    </location>
</feature>
<keyword evidence="7" id="KW-0804">Transcription</keyword>
<feature type="compositionally biased region" description="Polar residues" evidence="10">
    <location>
        <begin position="130"/>
        <end position="147"/>
    </location>
</feature>
<feature type="domain" description="C2H2-type" evidence="11">
    <location>
        <begin position="771"/>
        <end position="798"/>
    </location>
</feature>
<feature type="domain" description="C2H2-type" evidence="11">
    <location>
        <begin position="572"/>
        <end position="599"/>
    </location>
</feature>
<feature type="domain" description="C2H2-type" evidence="11">
    <location>
        <begin position="166"/>
        <end position="193"/>
    </location>
</feature>
<dbReference type="RefSeq" id="XP_014244001.1">
    <property type="nucleotide sequence ID" value="XM_014388515.2"/>
</dbReference>
<dbReference type="EnsemblMetazoa" id="XM_014388515.2">
    <property type="protein sequence ID" value="XP_014244001.1"/>
    <property type="gene ID" value="LOC106663600"/>
</dbReference>
<feature type="domain" description="C2H2-type" evidence="11">
    <location>
        <begin position="357"/>
        <end position="384"/>
    </location>
</feature>
<dbReference type="Pfam" id="PF00096">
    <property type="entry name" value="zf-C2H2"/>
    <property type="match status" value="11"/>
</dbReference>
<dbReference type="GO" id="GO:0008270">
    <property type="term" value="F:zinc ion binding"/>
    <property type="evidence" value="ECO:0007669"/>
    <property type="project" value="UniProtKB-KW"/>
</dbReference>
<dbReference type="PROSITE" id="PS00028">
    <property type="entry name" value="ZINC_FINGER_C2H2_1"/>
    <property type="match status" value="22"/>
</dbReference>
<dbReference type="GO" id="GO:0005634">
    <property type="term" value="C:nucleus"/>
    <property type="evidence" value="ECO:0007669"/>
    <property type="project" value="UniProtKB-SubCell"/>
</dbReference>
<name>A0A8I6TEH4_CIMLE</name>
<feature type="domain" description="C2H2-type" evidence="11">
    <location>
        <begin position="544"/>
        <end position="571"/>
    </location>
</feature>
<feature type="domain" description="C2H2-type" evidence="11">
    <location>
        <begin position="1183"/>
        <end position="1210"/>
    </location>
</feature>
<dbReference type="GO" id="GO:0006357">
    <property type="term" value="P:regulation of transcription by RNA polymerase II"/>
    <property type="evidence" value="ECO:0007669"/>
    <property type="project" value="UniProtKB-ARBA"/>
</dbReference>
<feature type="compositionally biased region" description="Basic and acidic residues" evidence="10">
    <location>
        <begin position="1167"/>
        <end position="1180"/>
    </location>
</feature>
<feature type="domain" description="C2H2-type" evidence="11">
    <location>
        <begin position="1239"/>
        <end position="1266"/>
    </location>
</feature>
<dbReference type="FunFam" id="3.30.160.60:FF:000446">
    <property type="entry name" value="Zinc finger protein"/>
    <property type="match status" value="1"/>
</dbReference>
<evidence type="ECO:0000313" key="12">
    <source>
        <dbReference type="EnsemblMetazoa" id="XP_014244001.1"/>
    </source>
</evidence>
<keyword evidence="3" id="KW-0677">Repeat</keyword>
<dbReference type="OMA" id="HEINDKP"/>
<dbReference type="GeneID" id="106663600"/>
<feature type="compositionally biased region" description="Polar residues" evidence="10">
    <location>
        <begin position="106"/>
        <end position="121"/>
    </location>
</feature>
<feature type="domain" description="C2H2-type" evidence="11">
    <location>
        <begin position="221"/>
        <end position="248"/>
    </location>
</feature>
<dbReference type="RefSeq" id="XP_014244002.1">
    <property type="nucleotide sequence ID" value="XM_014388516.2"/>
</dbReference>
<feature type="domain" description="C2H2-type" evidence="11">
    <location>
        <begin position="1470"/>
        <end position="1497"/>
    </location>
</feature>
<dbReference type="SMART" id="SM00355">
    <property type="entry name" value="ZnF_C2H2"/>
    <property type="match status" value="24"/>
</dbReference>
<accession>A0A8I6TEH4</accession>
<feature type="domain" description="C2H2-type" evidence="11">
    <location>
        <begin position="385"/>
        <end position="413"/>
    </location>
</feature>
<feature type="compositionally biased region" description="Basic and acidic residues" evidence="10">
    <location>
        <begin position="843"/>
        <end position="852"/>
    </location>
</feature>
<keyword evidence="13" id="KW-1185">Reference proteome</keyword>
<feature type="domain" description="C2H2-type" evidence="11">
    <location>
        <begin position="1439"/>
        <end position="1467"/>
    </location>
</feature>
<dbReference type="Gene3D" id="3.30.160.60">
    <property type="entry name" value="Classic Zinc Finger"/>
    <property type="match status" value="14"/>
</dbReference>
<dbReference type="PANTHER" id="PTHR24379:SF121">
    <property type="entry name" value="C2H2-TYPE DOMAIN-CONTAINING PROTEIN"/>
    <property type="match status" value="1"/>
</dbReference>
<evidence type="ECO:0000256" key="9">
    <source>
        <dbReference type="PROSITE-ProRule" id="PRU00042"/>
    </source>
</evidence>
<feature type="region of interest" description="Disordered" evidence="10">
    <location>
        <begin position="106"/>
        <end position="148"/>
    </location>
</feature>
<feature type="region of interest" description="Disordered" evidence="10">
    <location>
        <begin position="840"/>
        <end position="861"/>
    </location>
</feature>
<evidence type="ECO:0000256" key="1">
    <source>
        <dbReference type="ARBA" id="ARBA00004123"/>
    </source>
</evidence>
<dbReference type="FunFam" id="3.30.160.60:FF:001289">
    <property type="entry name" value="Zinc finger protein 574"/>
    <property type="match status" value="1"/>
</dbReference>
<feature type="domain" description="C2H2-type" evidence="11">
    <location>
        <begin position="249"/>
        <end position="276"/>
    </location>
</feature>
<evidence type="ECO:0000313" key="13">
    <source>
        <dbReference type="Proteomes" id="UP000494040"/>
    </source>
</evidence>
<feature type="domain" description="C2H2-type" evidence="11">
    <location>
        <begin position="194"/>
        <end position="221"/>
    </location>
</feature>
<protein>
    <recommendedName>
        <fullName evidence="11">C2H2-type domain-containing protein</fullName>
    </recommendedName>
</protein>
<evidence type="ECO:0000256" key="6">
    <source>
        <dbReference type="ARBA" id="ARBA00023015"/>
    </source>
</evidence>
<dbReference type="SUPFAM" id="SSF57667">
    <property type="entry name" value="beta-beta-alpha zinc fingers"/>
    <property type="match status" value="11"/>
</dbReference>
<dbReference type="InterPro" id="IPR013087">
    <property type="entry name" value="Znf_C2H2_type"/>
</dbReference>
<keyword evidence="8" id="KW-0539">Nucleus</keyword>
<evidence type="ECO:0000256" key="7">
    <source>
        <dbReference type="ARBA" id="ARBA00023163"/>
    </source>
</evidence>
<organism evidence="12 13">
    <name type="scientific">Cimex lectularius</name>
    <name type="common">Bed bug</name>
    <name type="synonym">Acanthia lectularia</name>
    <dbReference type="NCBI Taxonomy" id="79782"/>
    <lineage>
        <taxon>Eukaryota</taxon>
        <taxon>Metazoa</taxon>
        <taxon>Ecdysozoa</taxon>
        <taxon>Arthropoda</taxon>
        <taxon>Hexapoda</taxon>
        <taxon>Insecta</taxon>
        <taxon>Pterygota</taxon>
        <taxon>Neoptera</taxon>
        <taxon>Paraneoptera</taxon>
        <taxon>Hemiptera</taxon>
        <taxon>Heteroptera</taxon>
        <taxon>Panheteroptera</taxon>
        <taxon>Cimicomorpha</taxon>
        <taxon>Cimicidae</taxon>
        <taxon>Cimex</taxon>
    </lineage>
</organism>
<feature type="domain" description="C2H2-type" evidence="11">
    <location>
        <begin position="1211"/>
        <end position="1238"/>
    </location>
</feature>
<evidence type="ECO:0000256" key="4">
    <source>
        <dbReference type="ARBA" id="ARBA00022771"/>
    </source>
</evidence>
<evidence type="ECO:0000256" key="2">
    <source>
        <dbReference type="ARBA" id="ARBA00022723"/>
    </source>
</evidence>
<dbReference type="KEGG" id="clec:106663600"/>
<dbReference type="EnsemblMetazoa" id="XM_014388516.2">
    <property type="protein sequence ID" value="XP_014244002.1"/>
    <property type="gene ID" value="LOC106663600"/>
</dbReference>
<evidence type="ECO:0000256" key="10">
    <source>
        <dbReference type="SAM" id="MobiDB-lite"/>
    </source>
</evidence>
<dbReference type="FunFam" id="3.30.160.60:FF:000100">
    <property type="entry name" value="Zinc finger 45-like"/>
    <property type="match status" value="1"/>
</dbReference>
<sequence length="1548" mass="175299">MEATTLTDIGLIDTAIPFDANLIRTTDGTDLPRSNTENVTTRTAGQFSVFGNKVTYLAIPFVLQDLQSQNLVSYVIDGNQALPIINQQVLLSQDNLFTALNETSSNQISPESCLNNPNSPDANKEKTDDVQQSNSQKGISQEGQVEETNIEKVVQENTSLKENGVLRCDRCGEQFENKKHYRKHQSKHLMDKPFKCPECPESFNYEYNLIPHLATHDIKNPFCPVCKKQFRRIAGLKAHIWVHQSEDSLFCQECGEEFTCQIQLDEHALEHKNGEYSKVKSYKCLQCNLKFENVAAFKTHCKDIQHKNKLTKNAKKRFRGPTKSYDKAYMCEYCPKHFAKPSQLARHKRIHTGEKPYKCQICTKGFSQKGSLQIHMLKHSGQKPYECQQCHATFSQKGNLQAHIHRLHEGSEEEGRRLKCDHCTCLFRNVGSLNNHLLRAHNIYMKQYFKKSQDLDKNLSIKEDEKTVQEPTKILKTGEVTQQAESLEVIKSSGTKTLLTETPLQDNSLDGILLHNFEVDLAPVQDVNNSEIAVVTVKPPSRTHTCEVCQKQFKRASDLQRHSKIHIKERSFKCIICPQKFNMKSALLKHVLSHSDQVELVDSTKENEINCDYTMEQDSKMLVEELEVKEQFSCSKCESKFDSLVDKENHERNTHIQTETTSIIVSNDQPLLSLDNMTLEDPKFVISPDGLIELFQDNSVLEGNSQNVEPEVSYNCDKCKESFNSSELLTAHMKVHYSTEKPFKCDTCNKTFSSKSLLRTHSLTHTNAEELKCEQCGRICSSASNLKRHAETHTFQYLHCCPICGRAYRSSSACQKHITTHSSQASLKSLEIHQLEMVNVPQEKQEGKKPDAESVPLSKPDVNSFQSDLTELIKSLQLGQQFMIPSQNGEVLFDSNKPEPAPQTTSESLYDSDNHQLITVNNELDGCIFLQNDNMDVTPQVIENSLPEILPEANLDKCDVSQMSLDNLVALGLVQKSPDLSGLDLDSKLEGSNVFDSEESKIMETAAQDNDILIDIDRNDIFINTSLNQSNEDEQEFTEGTQADFVEQSLPSKPFEASEIFQDSKGYTLNHWFSCGICDENFQSPEQIEEHCKMHNIIASPGDTFTGATEKKKKHNWKRSDVKRLTDEERKAATMAPPSTFSEKVLYEAILEYERIKDQENGDEEGREGRESPKAVPPVEHRNKCKHCEKSFKKPSDLVRHLRIHTGELPFKCPDCDKSFNLKSTAACHIKTHTKDNYFKCHICEKLFASPGSLKLHMRLHTGSKPFSCPICKAKFRTSGHKKAHLISHLRHASQQQGIQQSELFKALGMSEMPSESSAEIRQQKPPPLSAEKVKATKYVLSMDGLLTLNENHPYTSSHTTPTVDFLAKAIKSGLLTNDLEKSAYTILSMSGALENQPDVEGILPDLECDPNIQDSTIEFQEKITTVVPPLKPPGTSKIECILCNRIFFKQANYDRHLKKCHGQEGEQLHDCSICNEKFIRKTDLELHMLAHDLAKESPCQSCSQVFPDEVSLRRHECTGEKKTVMKPFSLDLSSIVQDLFLFPSGIN</sequence>
<dbReference type="OrthoDB" id="6077919at2759"/>
<keyword evidence="5" id="KW-0862">Zinc</keyword>
<dbReference type="PANTHER" id="PTHR24379">
    <property type="entry name" value="KRAB AND ZINC FINGER DOMAIN-CONTAINING"/>
    <property type="match status" value="1"/>
</dbReference>